<reference evidence="2" key="1">
    <citation type="submission" date="2021-02" db="EMBL/GenBank/DDBJ databases">
        <authorList>
            <person name="Nowell W R."/>
        </authorList>
    </citation>
    <scope>NUCLEOTIDE SEQUENCE</scope>
</reference>
<evidence type="ECO:0000313" key="3">
    <source>
        <dbReference type="Proteomes" id="UP000663872"/>
    </source>
</evidence>
<feature type="compositionally biased region" description="Low complexity" evidence="1">
    <location>
        <begin position="17"/>
        <end position="28"/>
    </location>
</feature>
<dbReference type="AlphaFoldDB" id="A0A818F422"/>
<gene>
    <name evidence="2" type="ORF">GRG538_LOCUS15437</name>
</gene>
<dbReference type="EMBL" id="CAJNYT010002425">
    <property type="protein sequence ID" value="CAF3467985.1"/>
    <property type="molecule type" value="Genomic_DNA"/>
</dbReference>
<dbReference type="Proteomes" id="UP000663872">
    <property type="component" value="Unassembled WGS sequence"/>
</dbReference>
<name>A0A818F422_9BILA</name>
<proteinExistence type="predicted"/>
<feature type="compositionally biased region" description="Polar residues" evidence="1">
    <location>
        <begin position="1"/>
        <end position="12"/>
    </location>
</feature>
<evidence type="ECO:0000313" key="2">
    <source>
        <dbReference type="EMBL" id="CAF3467985.1"/>
    </source>
</evidence>
<protein>
    <submittedName>
        <fullName evidence="2">Uncharacterized protein</fullName>
    </submittedName>
</protein>
<feature type="region of interest" description="Disordered" evidence="1">
    <location>
        <begin position="1"/>
        <end position="28"/>
    </location>
</feature>
<sequence>MESFSITDSSKSGHPPTMSTHGSSTSWSSPSSVAILLTVSLSSSSLSLLPVATICSSNDRTSNPILQSQKRSIFALNCLFYLLQFYCTVAGADDIEQKVIAWQTLINDRLAFKINYKTKQTLCSLYKHCITFTNKENFCIELFDQSTKELDDDMHRCYSDYVTDTTKAQINDLRKRALCAINECKLKINQDLANQQCELTLNELAKIIGDIFLEISAMLDIEVSAEVLIGAGFKNFDLFFNAQRRLTRIFWLHGGGCKKQIVDLRREVLNLEEGMNILKYRQMKNDYKLLVREVFSNVKCLLIYSIQRVKFPDNYLDPIYDLNFDIQNLQASNSFLSYLIRTVADQFGLSMNELIDFLRIKKRSNATFHLNLEMKEFARRHLIDQQYDLQKFIHDEKLLINISDVKMGKLQCVFQQICRRCNGQNLDNQDHLFKTNDHVKVLYDDGMFDPVVNKWKIRYDDQQYASH</sequence>
<accession>A0A818F422</accession>
<comment type="caution">
    <text evidence="2">The sequence shown here is derived from an EMBL/GenBank/DDBJ whole genome shotgun (WGS) entry which is preliminary data.</text>
</comment>
<evidence type="ECO:0000256" key="1">
    <source>
        <dbReference type="SAM" id="MobiDB-lite"/>
    </source>
</evidence>
<organism evidence="2 3">
    <name type="scientific">Rotaria socialis</name>
    <dbReference type="NCBI Taxonomy" id="392032"/>
    <lineage>
        <taxon>Eukaryota</taxon>
        <taxon>Metazoa</taxon>
        <taxon>Spiralia</taxon>
        <taxon>Gnathifera</taxon>
        <taxon>Rotifera</taxon>
        <taxon>Eurotatoria</taxon>
        <taxon>Bdelloidea</taxon>
        <taxon>Philodinida</taxon>
        <taxon>Philodinidae</taxon>
        <taxon>Rotaria</taxon>
    </lineage>
</organism>